<dbReference type="InterPro" id="IPR044924">
    <property type="entry name" value="HAD-SF_hydro_IA_REG-2-like_cap"/>
</dbReference>
<dbReference type="InterPro" id="IPR036412">
    <property type="entry name" value="HAD-like_sf"/>
</dbReference>
<comment type="caution">
    <text evidence="1">The sequence shown here is derived from an EMBL/GenBank/DDBJ whole genome shotgun (WGS) entry which is preliminary data.</text>
</comment>
<dbReference type="Gene3D" id="3.40.50.1000">
    <property type="entry name" value="HAD superfamily/HAD-like"/>
    <property type="match status" value="1"/>
</dbReference>
<evidence type="ECO:0000313" key="1">
    <source>
        <dbReference type="EMBL" id="KAJ9667982.1"/>
    </source>
</evidence>
<evidence type="ECO:0000313" key="2">
    <source>
        <dbReference type="Proteomes" id="UP001172684"/>
    </source>
</evidence>
<dbReference type="Pfam" id="PF00702">
    <property type="entry name" value="Hydrolase"/>
    <property type="match status" value="1"/>
</dbReference>
<sequence>MHRATTKTGPKKKLLLAFDAFGTLFTPKTPIASQYGEVARRYKVAEGVSDNEIKKSFGKAFKEESKEHPNYGKKVGMAAPEWWARLTPNNRLKVITKTFRPFLLAADASLPSGLVPDLLTRFSTSEGYALYPDVLPFFSQLRQLNSASPPPHQQHHQHHWRWDHTIVGIITNSDDRIPGILSSFGLSVGPRRAGTADSSTEDASANATEEEDISFVVLSYDVGASKPDRAIFDAAKQIGTELFAKVDGADGEGFEMLYVGDEVEKDVLAAEDAGWGALLVDREERFRERFTDGRQMVTVAEGEREFSVMNDLSALSSWRSR</sequence>
<dbReference type="InterPro" id="IPR023214">
    <property type="entry name" value="HAD_sf"/>
</dbReference>
<evidence type="ECO:0008006" key="3">
    <source>
        <dbReference type="Google" id="ProtNLM"/>
    </source>
</evidence>
<dbReference type="PANTHER" id="PTHR46191:SF2">
    <property type="entry name" value="HALOACID DEHALOGENASE-LIKE HYDROLASE DOMAIN-CONTAINING PROTEIN 3"/>
    <property type="match status" value="1"/>
</dbReference>
<dbReference type="SUPFAM" id="SSF56784">
    <property type="entry name" value="HAD-like"/>
    <property type="match status" value="1"/>
</dbReference>
<accession>A0ABQ9P049</accession>
<proteinExistence type="predicted"/>
<reference evidence="1" key="1">
    <citation type="submission" date="2022-10" db="EMBL/GenBank/DDBJ databases">
        <title>Culturing micro-colonial fungi from biological soil crusts in the Mojave desert and describing Neophaeococcomyces mojavensis, and introducing the new genera and species Taxawa tesnikishii.</title>
        <authorList>
            <person name="Kurbessoian T."/>
            <person name="Stajich J.E."/>
        </authorList>
    </citation>
    <scope>NUCLEOTIDE SEQUENCE</scope>
    <source>
        <strain evidence="1">TK_1</strain>
    </source>
</reference>
<dbReference type="Gene3D" id="1.10.150.720">
    <property type="entry name" value="Haloacid dehalogenase-like hydrolase"/>
    <property type="match status" value="1"/>
</dbReference>
<dbReference type="PANTHER" id="PTHR46191">
    <property type="match status" value="1"/>
</dbReference>
<dbReference type="InterPro" id="IPR051828">
    <property type="entry name" value="HAD-like_hydrolase_domain"/>
</dbReference>
<dbReference type="Proteomes" id="UP001172684">
    <property type="component" value="Unassembled WGS sequence"/>
</dbReference>
<protein>
    <recommendedName>
        <fullName evidence="3">Haloacid dehalogenase, type II</fullName>
    </recommendedName>
</protein>
<dbReference type="EMBL" id="JAPDRL010000009">
    <property type="protein sequence ID" value="KAJ9667982.1"/>
    <property type="molecule type" value="Genomic_DNA"/>
</dbReference>
<name>A0ABQ9P049_9PEZI</name>
<keyword evidence="2" id="KW-1185">Reference proteome</keyword>
<gene>
    <name evidence="1" type="ORF">H2201_001787</name>
</gene>
<organism evidence="1 2">
    <name type="scientific">Coniosporium apollinis</name>
    <dbReference type="NCBI Taxonomy" id="61459"/>
    <lineage>
        <taxon>Eukaryota</taxon>
        <taxon>Fungi</taxon>
        <taxon>Dikarya</taxon>
        <taxon>Ascomycota</taxon>
        <taxon>Pezizomycotina</taxon>
        <taxon>Dothideomycetes</taxon>
        <taxon>Dothideomycetes incertae sedis</taxon>
        <taxon>Coniosporium</taxon>
    </lineage>
</organism>